<dbReference type="InterPro" id="IPR008967">
    <property type="entry name" value="p53-like_TF_DNA-bd_sf"/>
</dbReference>
<dbReference type="WBParaSite" id="maker-uti_cns_0002125-snap-gene-0.7-mRNA-1">
    <property type="protein sequence ID" value="maker-uti_cns_0002125-snap-gene-0.7-mRNA-1"/>
    <property type="gene ID" value="maker-uti_cns_0002125-snap-gene-0.7"/>
</dbReference>
<evidence type="ECO:0000313" key="4">
    <source>
        <dbReference type="WBParaSite" id="maker-uti_cns_0007364-snap-gene-0.7-mRNA-1"/>
    </source>
</evidence>
<dbReference type="Gene3D" id="2.60.40.340">
    <property type="entry name" value="Rel homology domain (RHD), DNA-binding domain"/>
    <property type="match status" value="1"/>
</dbReference>
<dbReference type="InterPro" id="IPR037059">
    <property type="entry name" value="RHD_DNA_bind_dom_sf"/>
</dbReference>
<protein>
    <submittedName>
        <fullName evidence="3 4">RHD domain-containing protein</fullName>
    </submittedName>
</protein>
<proteinExistence type="predicted"/>
<evidence type="ECO:0000313" key="2">
    <source>
        <dbReference type="Proteomes" id="UP000095280"/>
    </source>
</evidence>
<evidence type="ECO:0000313" key="3">
    <source>
        <dbReference type="WBParaSite" id="maker-uti_cns_0002125-snap-gene-0.7-mRNA-1"/>
    </source>
</evidence>
<evidence type="ECO:0000259" key="1">
    <source>
        <dbReference type="PROSITE" id="PS50254"/>
    </source>
</evidence>
<dbReference type="GO" id="GO:0003677">
    <property type="term" value="F:DNA binding"/>
    <property type="evidence" value="ECO:0007669"/>
    <property type="project" value="InterPro"/>
</dbReference>
<sequence length="262" mass="29349">MRVRVSDIDPAVHSQLQLTVCTVSAEENAPHPYYLHGDHCSNGYFQLKKPVDALDGKAVWDICFDRLSVICVPKKNKASMEKAMEARLRDVPTPSDCPTGPSAQYTQTNLAQIRLAFSLTYCDIFYREWLLSTVFSDKIVSDKEKKNIDVIALNPAEAPMDGGCTIAIHTKASTAGIQKGQVKVHFSCFNDIKRERVVFVSDVHELRKHILLVKSPDVRHETTNDRLKAEVSVLSNGFNSKLLDIVFFRQSFPPNLGEDANI</sequence>
<dbReference type="Proteomes" id="UP000095280">
    <property type="component" value="Unplaced"/>
</dbReference>
<dbReference type="SUPFAM" id="SSF49417">
    <property type="entry name" value="p53-like transcription factors"/>
    <property type="match status" value="1"/>
</dbReference>
<dbReference type="InterPro" id="IPR011539">
    <property type="entry name" value="RHD_DNA_bind_dom"/>
</dbReference>
<accession>A0A1I8HR01</accession>
<dbReference type="AlphaFoldDB" id="A0A1I8HR01"/>
<dbReference type="Pfam" id="PF00554">
    <property type="entry name" value="RHD_DNA_bind"/>
    <property type="match status" value="1"/>
</dbReference>
<reference evidence="3 4" key="1">
    <citation type="submission" date="2016-11" db="UniProtKB">
        <authorList>
            <consortium name="WormBaseParasite"/>
        </authorList>
    </citation>
    <scope>IDENTIFICATION</scope>
</reference>
<organism evidence="2 4">
    <name type="scientific">Macrostomum lignano</name>
    <dbReference type="NCBI Taxonomy" id="282301"/>
    <lineage>
        <taxon>Eukaryota</taxon>
        <taxon>Metazoa</taxon>
        <taxon>Spiralia</taxon>
        <taxon>Lophotrochozoa</taxon>
        <taxon>Platyhelminthes</taxon>
        <taxon>Rhabditophora</taxon>
        <taxon>Macrostomorpha</taxon>
        <taxon>Macrostomida</taxon>
        <taxon>Macrostomidae</taxon>
        <taxon>Macrostomum</taxon>
    </lineage>
</organism>
<name>A0A1I8HR01_9PLAT</name>
<keyword evidence="2" id="KW-1185">Reference proteome</keyword>
<dbReference type="PROSITE" id="PS50254">
    <property type="entry name" value="REL_2"/>
    <property type="match status" value="1"/>
</dbReference>
<dbReference type="GO" id="GO:0003700">
    <property type="term" value="F:DNA-binding transcription factor activity"/>
    <property type="evidence" value="ECO:0007669"/>
    <property type="project" value="InterPro"/>
</dbReference>
<feature type="domain" description="RHD" evidence="1">
    <location>
        <begin position="1"/>
        <end position="146"/>
    </location>
</feature>
<dbReference type="WBParaSite" id="maker-uti_cns_0007364-snap-gene-0.7-mRNA-1">
    <property type="protein sequence ID" value="maker-uti_cns_0007364-snap-gene-0.7-mRNA-1"/>
    <property type="gene ID" value="maker-uti_cns_0007364-snap-gene-0.7"/>
</dbReference>